<name>A0A9X0A8C0_9HELO</name>
<comment type="caution">
    <text evidence="2">The sequence shown here is derived from an EMBL/GenBank/DDBJ whole genome shotgun (WGS) entry which is preliminary data.</text>
</comment>
<evidence type="ECO:0000313" key="3">
    <source>
        <dbReference type="Proteomes" id="UP001152300"/>
    </source>
</evidence>
<keyword evidence="3" id="KW-1185">Reference proteome</keyword>
<proteinExistence type="predicted"/>
<sequence>MGTSRDKEHTIPNTSNNLFTGKEDHIQDIDSAGVPNLNVDENYVWPVATLIML</sequence>
<evidence type="ECO:0000256" key="1">
    <source>
        <dbReference type="SAM" id="MobiDB-lite"/>
    </source>
</evidence>
<evidence type="ECO:0000313" key="2">
    <source>
        <dbReference type="EMBL" id="KAJ8058072.1"/>
    </source>
</evidence>
<dbReference type="EMBL" id="JAPEIS010000017">
    <property type="protein sequence ID" value="KAJ8058072.1"/>
    <property type="molecule type" value="Genomic_DNA"/>
</dbReference>
<feature type="region of interest" description="Disordered" evidence="1">
    <location>
        <begin position="1"/>
        <end position="22"/>
    </location>
</feature>
<dbReference type="AlphaFoldDB" id="A0A9X0A8C0"/>
<organism evidence="2 3">
    <name type="scientific">Sclerotinia nivalis</name>
    <dbReference type="NCBI Taxonomy" id="352851"/>
    <lineage>
        <taxon>Eukaryota</taxon>
        <taxon>Fungi</taxon>
        <taxon>Dikarya</taxon>
        <taxon>Ascomycota</taxon>
        <taxon>Pezizomycotina</taxon>
        <taxon>Leotiomycetes</taxon>
        <taxon>Helotiales</taxon>
        <taxon>Sclerotiniaceae</taxon>
        <taxon>Sclerotinia</taxon>
    </lineage>
</organism>
<protein>
    <submittedName>
        <fullName evidence="2">Uncharacterized protein</fullName>
    </submittedName>
</protein>
<accession>A0A9X0A8C0</accession>
<gene>
    <name evidence="2" type="ORF">OCU04_012931</name>
</gene>
<dbReference type="Proteomes" id="UP001152300">
    <property type="component" value="Unassembled WGS sequence"/>
</dbReference>
<feature type="compositionally biased region" description="Basic and acidic residues" evidence="1">
    <location>
        <begin position="1"/>
        <end position="10"/>
    </location>
</feature>
<reference evidence="2" key="1">
    <citation type="submission" date="2022-11" db="EMBL/GenBank/DDBJ databases">
        <title>Genome Resource of Sclerotinia nivalis Strain SnTB1, a Plant Pathogen Isolated from American Ginseng.</title>
        <authorList>
            <person name="Fan S."/>
        </authorList>
    </citation>
    <scope>NUCLEOTIDE SEQUENCE</scope>
    <source>
        <strain evidence="2">SnTB1</strain>
    </source>
</reference>